<dbReference type="PROSITE" id="PS50893">
    <property type="entry name" value="ABC_TRANSPORTER_2"/>
    <property type="match status" value="1"/>
</dbReference>
<accession>A0ABS5E2N3</accession>
<evidence type="ECO:0000256" key="2">
    <source>
        <dbReference type="ARBA" id="ARBA00022592"/>
    </source>
</evidence>
<evidence type="ECO:0000259" key="5">
    <source>
        <dbReference type="PROSITE" id="PS50893"/>
    </source>
</evidence>
<dbReference type="Gene3D" id="3.40.50.300">
    <property type="entry name" value="P-loop containing nucleotide triphosphate hydrolases"/>
    <property type="match status" value="1"/>
</dbReference>
<dbReference type="Pfam" id="PF00005">
    <property type="entry name" value="ABC_tran"/>
    <property type="match status" value="1"/>
</dbReference>
<protein>
    <submittedName>
        <fullName evidence="6">Phosphate ABC transporter ATP-binding protein</fullName>
    </submittedName>
</protein>
<evidence type="ECO:0000313" key="6">
    <source>
        <dbReference type="EMBL" id="MBQ0937281.1"/>
    </source>
</evidence>
<dbReference type="PROSITE" id="PS00211">
    <property type="entry name" value="ABC_TRANSPORTER_1"/>
    <property type="match status" value="1"/>
</dbReference>
<evidence type="ECO:0000256" key="3">
    <source>
        <dbReference type="ARBA" id="ARBA00022741"/>
    </source>
</evidence>
<organism evidence="6 7">
    <name type="scientific">Ideonella paludis</name>
    <dbReference type="NCBI Taxonomy" id="1233411"/>
    <lineage>
        <taxon>Bacteria</taxon>
        <taxon>Pseudomonadati</taxon>
        <taxon>Pseudomonadota</taxon>
        <taxon>Betaproteobacteria</taxon>
        <taxon>Burkholderiales</taxon>
        <taxon>Sphaerotilaceae</taxon>
        <taxon>Ideonella</taxon>
    </lineage>
</organism>
<keyword evidence="7" id="KW-1185">Reference proteome</keyword>
<keyword evidence="4 6" id="KW-0067">ATP-binding</keyword>
<keyword evidence="1" id="KW-1003">Cell membrane</keyword>
<name>A0ABS5E2N3_9BURK</name>
<reference evidence="6 7" key="1">
    <citation type="submission" date="2021-04" db="EMBL/GenBank/DDBJ databases">
        <title>The genome sequence of type strain Ideonella paludis KCTC 32238.</title>
        <authorList>
            <person name="Liu Y."/>
        </authorList>
    </citation>
    <scope>NUCLEOTIDE SEQUENCE [LARGE SCALE GENOMIC DNA]</scope>
    <source>
        <strain evidence="6 7">KCTC 32238</strain>
    </source>
</reference>
<dbReference type="CDD" id="cd03260">
    <property type="entry name" value="ABC_PstB_phosphate_transporter"/>
    <property type="match status" value="1"/>
</dbReference>
<dbReference type="Proteomes" id="UP000672097">
    <property type="component" value="Unassembled WGS sequence"/>
</dbReference>
<keyword evidence="2" id="KW-0592">Phosphate transport</keyword>
<dbReference type="SUPFAM" id="SSF52540">
    <property type="entry name" value="P-loop containing nucleoside triphosphate hydrolases"/>
    <property type="match status" value="1"/>
</dbReference>
<dbReference type="EMBL" id="JAGQDG010000007">
    <property type="protein sequence ID" value="MBQ0937281.1"/>
    <property type="molecule type" value="Genomic_DNA"/>
</dbReference>
<keyword evidence="1" id="KW-0472">Membrane</keyword>
<dbReference type="PANTHER" id="PTHR24220:SF684">
    <property type="entry name" value="FE(3+) IONS IMPORT ATP-BINDING PROTEIN FBPC"/>
    <property type="match status" value="1"/>
</dbReference>
<dbReference type="InterPro" id="IPR003593">
    <property type="entry name" value="AAA+_ATPase"/>
</dbReference>
<dbReference type="GO" id="GO:0005524">
    <property type="term" value="F:ATP binding"/>
    <property type="evidence" value="ECO:0007669"/>
    <property type="project" value="UniProtKB-KW"/>
</dbReference>
<evidence type="ECO:0000256" key="4">
    <source>
        <dbReference type="ARBA" id="ARBA00022840"/>
    </source>
</evidence>
<keyword evidence="3" id="KW-0547">Nucleotide-binding</keyword>
<evidence type="ECO:0000256" key="1">
    <source>
        <dbReference type="ARBA" id="ARBA00022475"/>
    </source>
</evidence>
<proteinExistence type="predicted"/>
<dbReference type="InterPro" id="IPR005670">
    <property type="entry name" value="PstB-like"/>
</dbReference>
<gene>
    <name evidence="6" type="ORF">KAK11_18290</name>
</gene>
<dbReference type="RefSeq" id="WP_210810768.1">
    <property type="nucleotide sequence ID" value="NZ_JAGQDG010000007.1"/>
</dbReference>
<dbReference type="InterPro" id="IPR003439">
    <property type="entry name" value="ABC_transporter-like_ATP-bd"/>
</dbReference>
<sequence>MSNTPLISLQDASVVYAAGQVRALSHINLTLHQGERLALLGANGSGKSTLLRALNGLQALSQGQRLVHALPATQQPPVSAMLFQKPFFLSFSVQRNLRLGLWLRGVPADQRAQRADEALRRVGLRELAQRPAHALSGGQQQRLALARAWALQPDILFLDEPTASLDPSAKREVESLIAEFGQDGVSVVMSTHNLGQAKRLATQVAYLEAGQLVVQRPVDAFFNDTLPEAAAQFLKGELPWT</sequence>
<evidence type="ECO:0000313" key="7">
    <source>
        <dbReference type="Proteomes" id="UP000672097"/>
    </source>
</evidence>
<comment type="caution">
    <text evidence="6">The sequence shown here is derived from an EMBL/GenBank/DDBJ whole genome shotgun (WGS) entry which is preliminary data.</text>
</comment>
<dbReference type="PANTHER" id="PTHR24220">
    <property type="entry name" value="IMPORT ATP-BINDING PROTEIN"/>
    <property type="match status" value="1"/>
</dbReference>
<feature type="domain" description="ABC transporter" evidence="5">
    <location>
        <begin position="9"/>
        <end position="234"/>
    </location>
</feature>
<dbReference type="InterPro" id="IPR015854">
    <property type="entry name" value="ABC_transpr_LolD-like"/>
</dbReference>
<dbReference type="InterPro" id="IPR027417">
    <property type="entry name" value="P-loop_NTPase"/>
</dbReference>
<keyword evidence="2" id="KW-0813">Transport</keyword>
<dbReference type="InterPro" id="IPR017871">
    <property type="entry name" value="ABC_transporter-like_CS"/>
</dbReference>
<dbReference type="SMART" id="SM00382">
    <property type="entry name" value="AAA"/>
    <property type="match status" value="1"/>
</dbReference>